<evidence type="ECO:0000259" key="5">
    <source>
        <dbReference type="PROSITE" id="PS50932"/>
    </source>
</evidence>
<evidence type="ECO:0000313" key="6">
    <source>
        <dbReference type="EMBL" id="GAA1710477.1"/>
    </source>
</evidence>
<dbReference type="SMART" id="SM00354">
    <property type="entry name" value="HTH_LACI"/>
    <property type="match status" value="1"/>
</dbReference>
<proteinExistence type="predicted"/>
<evidence type="ECO:0000256" key="4">
    <source>
        <dbReference type="ARBA" id="ARBA00023163"/>
    </source>
</evidence>
<keyword evidence="4" id="KW-0804">Transcription</keyword>
<dbReference type="Gene3D" id="1.10.260.40">
    <property type="entry name" value="lambda repressor-like DNA-binding domains"/>
    <property type="match status" value="1"/>
</dbReference>
<evidence type="ECO:0000256" key="2">
    <source>
        <dbReference type="ARBA" id="ARBA00023015"/>
    </source>
</evidence>
<accession>A0ABN2IRU8</accession>
<dbReference type="InterPro" id="IPR028082">
    <property type="entry name" value="Peripla_BP_I"/>
</dbReference>
<dbReference type="InterPro" id="IPR046335">
    <property type="entry name" value="LacI/GalR-like_sensor"/>
</dbReference>
<dbReference type="PROSITE" id="PS50932">
    <property type="entry name" value="HTH_LACI_2"/>
    <property type="match status" value="1"/>
</dbReference>
<dbReference type="PROSITE" id="PS00356">
    <property type="entry name" value="HTH_LACI_1"/>
    <property type="match status" value="1"/>
</dbReference>
<dbReference type="Proteomes" id="UP001500618">
    <property type="component" value="Unassembled WGS sequence"/>
</dbReference>
<keyword evidence="7" id="KW-1185">Reference proteome</keyword>
<dbReference type="CDD" id="cd06267">
    <property type="entry name" value="PBP1_LacI_sugar_binding-like"/>
    <property type="match status" value="1"/>
</dbReference>
<dbReference type="SUPFAM" id="SSF53822">
    <property type="entry name" value="Periplasmic binding protein-like I"/>
    <property type="match status" value="1"/>
</dbReference>
<evidence type="ECO:0000313" key="7">
    <source>
        <dbReference type="Proteomes" id="UP001500618"/>
    </source>
</evidence>
<dbReference type="SUPFAM" id="SSF47413">
    <property type="entry name" value="lambda repressor-like DNA-binding domains"/>
    <property type="match status" value="1"/>
</dbReference>
<gene>
    <name evidence="6" type="ORF">GCM10009765_69740</name>
</gene>
<evidence type="ECO:0000256" key="3">
    <source>
        <dbReference type="ARBA" id="ARBA00023125"/>
    </source>
</evidence>
<dbReference type="Pfam" id="PF00356">
    <property type="entry name" value="LacI"/>
    <property type="match status" value="1"/>
</dbReference>
<organism evidence="6 7">
    <name type="scientific">Fodinicola feengrottensis</name>
    <dbReference type="NCBI Taxonomy" id="435914"/>
    <lineage>
        <taxon>Bacteria</taxon>
        <taxon>Bacillati</taxon>
        <taxon>Actinomycetota</taxon>
        <taxon>Actinomycetes</taxon>
        <taxon>Mycobacteriales</taxon>
        <taxon>Fodinicola</taxon>
    </lineage>
</organism>
<reference evidence="6 7" key="1">
    <citation type="journal article" date="2019" name="Int. J. Syst. Evol. Microbiol.">
        <title>The Global Catalogue of Microorganisms (GCM) 10K type strain sequencing project: providing services to taxonomists for standard genome sequencing and annotation.</title>
        <authorList>
            <consortium name="The Broad Institute Genomics Platform"/>
            <consortium name="The Broad Institute Genome Sequencing Center for Infectious Disease"/>
            <person name="Wu L."/>
            <person name="Ma J."/>
        </authorList>
    </citation>
    <scope>NUCLEOTIDE SEQUENCE [LARGE SCALE GENOMIC DNA]</scope>
    <source>
        <strain evidence="6 7">JCM 14718</strain>
    </source>
</reference>
<dbReference type="GO" id="GO:0003677">
    <property type="term" value="F:DNA binding"/>
    <property type="evidence" value="ECO:0007669"/>
    <property type="project" value="UniProtKB-KW"/>
</dbReference>
<dbReference type="Pfam" id="PF13377">
    <property type="entry name" value="Peripla_BP_3"/>
    <property type="match status" value="1"/>
</dbReference>
<dbReference type="Gene3D" id="3.40.50.2300">
    <property type="match status" value="2"/>
</dbReference>
<name>A0ABN2IRU8_9ACTN</name>
<dbReference type="PANTHER" id="PTHR30146">
    <property type="entry name" value="LACI-RELATED TRANSCRIPTIONAL REPRESSOR"/>
    <property type="match status" value="1"/>
</dbReference>
<dbReference type="EMBL" id="BAAANY010000036">
    <property type="protein sequence ID" value="GAA1710477.1"/>
    <property type="molecule type" value="Genomic_DNA"/>
</dbReference>
<comment type="caution">
    <text evidence="6">The sequence shown here is derived from an EMBL/GenBank/DDBJ whole genome shotgun (WGS) entry which is preliminary data.</text>
</comment>
<sequence length="330" mass="35495">MAEVARLAGVSIATVSHVLNGTRVVREQTREAVLAAIGESGYTHNTVARSLVTQSTRSIGVVVSAISNPSLVEVLQGIEAALVRAGYTLLLADSHDEPADELAVVQTLHQRRVDGLIVAPSTDPVRTIGYLADRAVPAVFVDRMVDDRFDQVGPDNAEPVAALVDHLASNGHRRIAFVRGRPGLSTTIERDHGYRLGMSRRGLPITDELVVDGDSEQHAGCKAMHALLDLPERPTAVVVGNNSMTIGAVRAIREAGLTVPDDIALVAFDDFPWAEDFSPRLTVMAQPTREIGTCAVQLLMDRLADPTRSPRTERLSPSLVHRDSCGCTKK</sequence>
<protein>
    <submittedName>
        <fullName evidence="6">LacI family DNA-binding transcriptional regulator</fullName>
    </submittedName>
</protein>
<keyword evidence="3 6" id="KW-0238">DNA-binding</keyword>
<keyword evidence="1" id="KW-0678">Repressor</keyword>
<keyword evidence="2" id="KW-0805">Transcription regulation</keyword>
<dbReference type="InterPro" id="IPR010982">
    <property type="entry name" value="Lambda_DNA-bd_dom_sf"/>
</dbReference>
<dbReference type="PANTHER" id="PTHR30146:SF148">
    <property type="entry name" value="HTH-TYPE TRANSCRIPTIONAL REPRESSOR PURR-RELATED"/>
    <property type="match status" value="1"/>
</dbReference>
<evidence type="ECO:0000256" key="1">
    <source>
        <dbReference type="ARBA" id="ARBA00022491"/>
    </source>
</evidence>
<feature type="domain" description="HTH lacI-type" evidence="5">
    <location>
        <begin position="1"/>
        <end position="53"/>
    </location>
</feature>
<dbReference type="InterPro" id="IPR000843">
    <property type="entry name" value="HTH_LacI"/>
</dbReference>
<dbReference type="CDD" id="cd01392">
    <property type="entry name" value="HTH_LacI"/>
    <property type="match status" value="1"/>
</dbReference>